<evidence type="ECO:0000313" key="3">
    <source>
        <dbReference type="EMBL" id="SOD68884.1"/>
    </source>
</evidence>
<dbReference type="InterPro" id="IPR013410">
    <property type="entry name" value="CRISPR-assoc_RAMP_Cmr4"/>
</dbReference>
<feature type="domain" description="CRISPR type III-associated protein" evidence="2">
    <location>
        <begin position="8"/>
        <end position="288"/>
    </location>
</feature>
<keyword evidence="1" id="KW-0051">Antiviral defense</keyword>
<evidence type="ECO:0000256" key="1">
    <source>
        <dbReference type="ARBA" id="ARBA00023118"/>
    </source>
</evidence>
<gene>
    <name evidence="3" type="ORF">SAMN02746062_01434</name>
</gene>
<dbReference type="InterPro" id="IPR005537">
    <property type="entry name" value="RAMP_III_fam"/>
</dbReference>
<dbReference type="PANTHER" id="PTHR36700">
    <property type="entry name" value="CRISPR SYSTEM CMR SUBUNIT CMR4"/>
    <property type="match status" value="1"/>
</dbReference>
<organism evidence="3 4">
    <name type="scientific">Alysiella filiformis DSM 16848</name>
    <dbReference type="NCBI Taxonomy" id="1120981"/>
    <lineage>
        <taxon>Bacteria</taxon>
        <taxon>Pseudomonadati</taxon>
        <taxon>Pseudomonadota</taxon>
        <taxon>Betaproteobacteria</taxon>
        <taxon>Neisseriales</taxon>
        <taxon>Neisseriaceae</taxon>
        <taxon>Alysiella</taxon>
    </lineage>
</organism>
<evidence type="ECO:0000313" key="4">
    <source>
        <dbReference type="Proteomes" id="UP000219669"/>
    </source>
</evidence>
<accession>A0A286EDG5</accession>
<dbReference type="EMBL" id="OCNF01000011">
    <property type="protein sequence ID" value="SOD68884.1"/>
    <property type="molecule type" value="Genomic_DNA"/>
</dbReference>
<name>A0A286EDG5_9NEIS</name>
<keyword evidence="4" id="KW-1185">Reference proteome</keyword>
<sequence>MKTRLFHLHALSALHVGTGQGVGAVDLPIARSRATNLPIVAGSAIKGVLRDEFENEKSPNKLKTSDIKTLFGASANDENQNAGAVAFGDAHLLLLPVRSFAGTVAYATCPFILKRYQRDLQNTGDDNIPKLPQPSKDAQTVSDSQILIDGNKIALEDLDMNAKVDKLAEEWAAKIAEAVYPDNQDNWRQELTQRFVILPDDVFSFLADTATEIRTRIKIDREKRIVDKGMLWTEENLPCETVLWGVFGVAVSRDRKNPKTADELNQLLPEKELHIQLGGKHTVGRGLCRLLIGQ</sequence>
<dbReference type="PANTHER" id="PTHR36700:SF1">
    <property type="entry name" value="CRISPR SYSTEM CMR SUBUNIT CMR4"/>
    <property type="match status" value="1"/>
</dbReference>
<reference evidence="3 4" key="1">
    <citation type="submission" date="2017-09" db="EMBL/GenBank/DDBJ databases">
        <authorList>
            <person name="Ehlers B."/>
            <person name="Leendertz F.H."/>
        </authorList>
    </citation>
    <scope>NUCLEOTIDE SEQUENCE [LARGE SCALE GENOMIC DNA]</scope>
    <source>
        <strain evidence="3 4">DSM 16848</strain>
    </source>
</reference>
<dbReference type="AlphaFoldDB" id="A0A286EDG5"/>
<protein>
    <submittedName>
        <fullName evidence="3">CRISPR-associated protein Cmr4</fullName>
    </submittedName>
</protein>
<evidence type="ECO:0000259" key="2">
    <source>
        <dbReference type="Pfam" id="PF03787"/>
    </source>
</evidence>
<dbReference type="OrthoDB" id="9789361at2"/>
<proteinExistence type="predicted"/>
<dbReference type="NCBIfam" id="TIGR02580">
    <property type="entry name" value="cas_RAMP_Cmr4"/>
    <property type="match status" value="1"/>
</dbReference>
<dbReference type="Pfam" id="PF03787">
    <property type="entry name" value="RAMPs"/>
    <property type="match status" value="1"/>
</dbReference>
<dbReference type="GO" id="GO:0051607">
    <property type="term" value="P:defense response to virus"/>
    <property type="evidence" value="ECO:0007669"/>
    <property type="project" value="UniProtKB-KW"/>
</dbReference>
<dbReference type="RefSeq" id="WP_097114465.1">
    <property type="nucleotide sequence ID" value="NZ_CP083931.1"/>
</dbReference>
<dbReference type="Proteomes" id="UP000219669">
    <property type="component" value="Unassembled WGS sequence"/>
</dbReference>